<feature type="chain" id="PRO_5016978003" description="Lipoprotein" evidence="1">
    <location>
        <begin position="26"/>
        <end position="205"/>
    </location>
</feature>
<evidence type="ECO:0000313" key="3">
    <source>
        <dbReference type="Proteomes" id="UP000253831"/>
    </source>
</evidence>
<feature type="signal peptide" evidence="1">
    <location>
        <begin position="1"/>
        <end position="25"/>
    </location>
</feature>
<accession>A0A369XGN9</accession>
<protein>
    <recommendedName>
        <fullName evidence="4">Lipoprotein</fullName>
    </recommendedName>
</protein>
<evidence type="ECO:0000256" key="1">
    <source>
        <dbReference type="SAM" id="SignalP"/>
    </source>
</evidence>
<comment type="caution">
    <text evidence="2">The sequence shown here is derived from an EMBL/GenBank/DDBJ whole genome shotgun (WGS) entry which is preliminary data.</text>
</comment>
<evidence type="ECO:0008006" key="4">
    <source>
        <dbReference type="Google" id="ProtNLM"/>
    </source>
</evidence>
<dbReference type="Proteomes" id="UP000253831">
    <property type="component" value="Unassembled WGS sequence"/>
</dbReference>
<dbReference type="AlphaFoldDB" id="A0A369XGN9"/>
<name>A0A369XGN9_9PROT</name>
<gene>
    <name evidence="2" type="ORF">DVS81_17680</name>
</gene>
<dbReference type="EMBL" id="QPGA01000050">
    <property type="protein sequence ID" value="RDE49253.1"/>
    <property type="molecule type" value="Genomic_DNA"/>
</dbReference>
<reference evidence="2 3" key="1">
    <citation type="submission" date="2018-05" db="EMBL/GenBank/DDBJ databases">
        <title>Integrated omic analyses show evidence that a Ca. Accumulibacter phosphatis strain performs denitrification under micro-aerobic conditions.</title>
        <authorList>
            <person name="Camejo P.Y."/>
            <person name="Katherine M.D."/>
            <person name="Daniel N.R."/>
        </authorList>
    </citation>
    <scope>NUCLEOTIDE SEQUENCE [LARGE SCALE GENOMIC DNA]</scope>
    <source>
        <strain evidence="2">UW-LDO-IC</strain>
    </source>
</reference>
<proteinExistence type="predicted"/>
<organism evidence="2 3">
    <name type="scientific">Candidatus Accumulibacter meliphilus</name>
    <dbReference type="NCBI Taxonomy" id="2211374"/>
    <lineage>
        <taxon>Bacteria</taxon>
        <taxon>Pseudomonadati</taxon>
        <taxon>Pseudomonadota</taxon>
        <taxon>Betaproteobacteria</taxon>
        <taxon>Candidatus Accumulibacter</taxon>
    </lineage>
</organism>
<sequence length="205" mass="22401">MRLQRACSGLALVAMVFAMFSCTDVQPVKSQASSVERANSEVLQASGAVLRAFAARDGKSLAALVHPKKGVRFSSSAYVDLEKDIVFSAAQAAQFWKDRKIYTWGFVDGSGDAIELNPSTYVERHILDHDFLDSSTVSVDSDRARGNTSNNAAAVYPQGTRVEYYFSPVSGKGVAEFDWAALRLVFEKADGVWLLVAVIHDQWSP</sequence>
<dbReference type="PROSITE" id="PS51257">
    <property type="entry name" value="PROKAR_LIPOPROTEIN"/>
    <property type="match status" value="1"/>
</dbReference>
<evidence type="ECO:0000313" key="2">
    <source>
        <dbReference type="EMBL" id="RDE49253.1"/>
    </source>
</evidence>
<keyword evidence="1" id="KW-0732">Signal</keyword>